<gene>
    <name evidence="8" type="ORF">HNAJ_LOCUS2605</name>
</gene>
<evidence type="ECO:0000259" key="7">
    <source>
        <dbReference type="PROSITE" id="PS50119"/>
    </source>
</evidence>
<dbReference type="Gene3D" id="3.30.160.60">
    <property type="entry name" value="Classic Zinc Finger"/>
    <property type="match status" value="1"/>
</dbReference>
<feature type="domain" description="B box-type" evidence="7">
    <location>
        <begin position="236"/>
        <end position="280"/>
    </location>
</feature>
<dbReference type="PROSITE" id="PS50119">
    <property type="entry name" value="ZF_BBOX"/>
    <property type="match status" value="2"/>
</dbReference>
<dbReference type="SUPFAM" id="SSF57850">
    <property type="entry name" value="RING/U-box"/>
    <property type="match status" value="1"/>
</dbReference>
<dbReference type="SMART" id="SM00184">
    <property type="entry name" value="RING"/>
    <property type="match status" value="1"/>
</dbReference>
<keyword evidence="9" id="KW-1185">Reference proteome</keyword>
<evidence type="ECO:0000313" key="9">
    <source>
        <dbReference type="Proteomes" id="UP000278807"/>
    </source>
</evidence>
<feature type="domain" description="RING-type" evidence="6">
    <location>
        <begin position="14"/>
        <end position="38"/>
    </location>
</feature>
<dbReference type="PANTHER" id="PTHR25462">
    <property type="entry name" value="BONUS, ISOFORM C-RELATED"/>
    <property type="match status" value="1"/>
</dbReference>
<feature type="domain" description="B box-type" evidence="7">
    <location>
        <begin position="283"/>
        <end position="343"/>
    </location>
</feature>
<evidence type="ECO:0000259" key="6">
    <source>
        <dbReference type="PROSITE" id="PS50089"/>
    </source>
</evidence>
<reference evidence="8 9" key="2">
    <citation type="submission" date="2018-11" db="EMBL/GenBank/DDBJ databases">
        <authorList>
            <consortium name="Pathogen Informatics"/>
        </authorList>
    </citation>
    <scope>NUCLEOTIDE SEQUENCE [LARGE SCALE GENOMIC DNA]</scope>
</reference>
<dbReference type="WBParaSite" id="HNAJ_0000260601-mRNA-1">
    <property type="protein sequence ID" value="HNAJ_0000260601-mRNA-1"/>
    <property type="gene ID" value="HNAJ_0000260601"/>
</dbReference>
<dbReference type="STRING" id="102285.A0A0R3T6B8"/>
<dbReference type="Proteomes" id="UP000278807">
    <property type="component" value="Unassembled WGS sequence"/>
</dbReference>
<dbReference type="CDD" id="cd19756">
    <property type="entry name" value="Bbox2"/>
    <property type="match status" value="1"/>
</dbReference>
<reference evidence="10" key="1">
    <citation type="submission" date="2017-02" db="UniProtKB">
        <authorList>
            <consortium name="WormBaseParasite"/>
        </authorList>
    </citation>
    <scope>IDENTIFICATION</scope>
</reference>
<dbReference type="PANTHER" id="PTHR25462:SF296">
    <property type="entry name" value="MEIOTIC P26, ISOFORM F"/>
    <property type="match status" value="1"/>
</dbReference>
<keyword evidence="3" id="KW-0862">Zinc</keyword>
<feature type="region of interest" description="Disordered" evidence="5">
    <location>
        <begin position="517"/>
        <end position="539"/>
    </location>
</feature>
<dbReference type="SUPFAM" id="SSF57845">
    <property type="entry name" value="B-box zinc-binding domain"/>
    <property type="match status" value="1"/>
</dbReference>
<dbReference type="InterPro" id="IPR017907">
    <property type="entry name" value="Znf_RING_CS"/>
</dbReference>
<feature type="region of interest" description="Disordered" evidence="5">
    <location>
        <begin position="156"/>
        <end position="213"/>
    </location>
</feature>
<dbReference type="EMBL" id="UZAE01001312">
    <property type="protein sequence ID" value="VDN98464.1"/>
    <property type="molecule type" value="Genomic_DNA"/>
</dbReference>
<keyword evidence="2 4" id="KW-0863">Zinc-finger</keyword>
<evidence type="ECO:0000256" key="4">
    <source>
        <dbReference type="PROSITE-ProRule" id="PRU00024"/>
    </source>
</evidence>
<protein>
    <submittedName>
        <fullName evidence="10">B box-type domain-containing protein</fullName>
    </submittedName>
</protein>
<dbReference type="InterPro" id="IPR013083">
    <property type="entry name" value="Znf_RING/FYVE/PHD"/>
</dbReference>
<organism evidence="10">
    <name type="scientific">Rodentolepis nana</name>
    <name type="common">Dwarf tapeworm</name>
    <name type="synonym">Hymenolepis nana</name>
    <dbReference type="NCBI Taxonomy" id="102285"/>
    <lineage>
        <taxon>Eukaryota</taxon>
        <taxon>Metazoa</taxon>
        <taxon>Spiralia</taxon>
        <taxon>Lophotrochozoa</taxon>
        <taxon>Platyhelminthes</taxon>
        <taxon>Cestoda</taxon>
        <taxon>Eucestoda</taxon>
        <taxon>Cyclophyllidea</taxon>
        <taxon>Hymenolepididae</taxon>
        <taxon>Rodentolepis</taxon>
    </lineage>
</organism>
<dbReference type="Gene3D" id="3.30.40.10">
    <property type="entry name" value="Zinc/RING finger domain, C3HC4 (zinc finger)"/>
    <property type="match status" value="1"/>
</dbReference>
<dbReference type="InterPro" id="IPR001841">
    <property type="entry name" value="Znf_RING"/>
</dbReference>
<dbReference type="PROSITE" id="PS00518">
    <property type="entry name" value="ZF_RING_1"/>
    <property type="match status" value="1"/>
</dbReference>
<dbReference type="AlphaFoldDB" id="A0A0R3T6B8"/>
<dbReference type="InterPro" id="IPR027370">
    <property type="entry name" value="Znf-RING_euk"/>
</dbReference>
<evidence type="ECO:0000313" key="8">
    <source>
        <dbReference type="EMBL" id="VDN98464.1"/>
    </source>
</evidence>
<evidence type="ECO:0000256" key="3">
    <source>
        <dbReference type="ARBA" id="ARBA00022833"/>
    </source>
</evidence>
<accession>A0A0R3T6B8</accession>
<dbReference type="InterPro" id="IPR047153">
    <property type="entry name" value="TRIM45/56/19-like"/>
</dbReference>
<proteinExistence type="predicted"/>
<feature type="compositionally biased region" description="Acidic residues" evidence="5">
    <location>
        <begin position="174"/>
        <end position="191"/>
    </location>
</feature>
<dbReference type="Pfam" id="PF00643">
    <property type="entry name" value="zf-B_box"/>
    <property type="match status" value="1"/>
</dbReference>
<sequence length="679" mass="75238">MEIRRSLEANFLTCRICSKPFTTPKVLTCMHTFCKPCLDHILEQETLEAARKRRELEQLSRSSGYSSSSSVSQYKGRWTRAFKNNDHTYNQSRLSDDVIQCPVCMKKTTLPSAGVHGLPDDQMAGKLACIVGKIPNYPVCDVCSSGNSAIYPDVSATENNNSCVKPQNNRPWTDAEDGDSTSDIQSSDEDNDLPRNGTRAHHGSIGNRPRNGRRFFRNGLKKMNVNVSDDELFAACSNHKPAQPNEAVAACLECAKRLCGFCLQNHAKVPVTANHVIIQLDQLTQMSCPRHPRETKRFFCLTCGELVCLVCTFESSISELNSDVDSEDQCQQSGHADHDVLSIRQGLTNLEQNVNKSIFDCKQKAERLELLLLGLKSCTSNVLALKSEITAAADNLIKSINTQKENLLKELDEDVGVTSDELTAQGEIISASLASWDKLKVEEDVMGSLYSLHPVDALSEASQIRDRYYGILEVLASSLPTQGNWPKLIQEIDTLEQNFSQMANMSPTENNGRIEELSETDSSSITSINQQKSSKKVRFAPPAEVGSMVPSSYSAHWARRLGKFIPGEGVNLGRRATPGQLVAEAFALREKFICRAVQASPTDVNGRRLPTERDSKRHRAIQVDLRPTNLLETSAQTDPCTIAAALQRIKVDFGTQYQSADVNIPQTFFRSSKQITVQK</sequence>
<feature type="compositionally biased region" description="Polar residues" evidence="5">
    <location>
        <begin position="156"/>
        <end position="171"/>
    </location>
</feature>
<name>A0A0R3T6B8_RODNA</name>
<dbReference type="GO" id="GO:0008270">
    <property type="term" value="F:zinc ion binding"/>
    <property type="evidence" value="ECO:0007669"/>
    <property type="project" value="UniProtKB-KW"/>
</dbReference>
<evidence type="ECO:0000256" key="5">
    <source>
        <dbReference type="SAM" id="MobiDB-lite"/>
    </source>
</evidence>
<keyword evidence="1" id="KW-0479">Metal-binding</keyword>
<dbReference type="PROSITE" id="PS50089">
    <property type="entry name" value="ZF_RING_2"/>
    <property type="match status" value="1"/>
</dbReference>
<dbReference type="Pfam" id="PF13445">
    <property type="entry name" value="zf-RING_UBOX"/>
    <property type="match status" value="1"/>
</dbReference>
<feature type="compositionally biased region" description="Polar residues" evidence="5">
    <location>
        <begin position="520"/>
        <end position="532"/>
    </location>
</feature>
<dbReference type="OrthoDB" id="9987040at2759"/>
<dbReference type="InterPro" id="IPR000315">
    <property type="entry name" value="Znf_B-box"/>
</dbReference>
<evidence type="ECO:0000313" key="10">
    <source>
        <dbReference type="WBParaSite" id="HNAJ_0000260601-mRNA-1"/>
    </source>
</evidence>
<evidence type="ECO:0000256" key="1">
    <source>
        <dbReference type="ARBA" id="ARBA00022723"/>
    </source>
</evidence>
<evidence type="ECO:0000256" key="2">
    <source>
        <dbReference type="ARBA" id="ARBA00022771"/>
    </source>
</evidence>